<evidence type="ECO:0000256" key="4">
    <source>
        <dbReference type="ARBA" id="ARBA00022857"/>
    </source>
</evidence>
<protein>
    <recommendedName>
        <fullName evidence="7">Glucose-6-phosphate 1-dehydrogenase</fullName>
        <shortName evidence="7">G6PD</shortName>
        <ecNumber evidence="7">1.1.1.49</ecNumber>
    </recommendedName>
</protein>
<dbReference type="GO" id="GO:0050661">
    <property type="term" value="F:NADP binding"/>
    <property type="evidence" value="ECO:0007669"/>
    <property type="project" value="UniProtKB-UniRule"/>
</dbReference>
<dbReference type="PANTHER" id="PTHR23429">
    <property type="entry name" value="GLUCOSE-6-PHOSPHATE 1-DEHYDROGENASE G6PD"/>
    <property type="match status" value="1"/>
</dbReference>
<dbReference type="GO" id="GO:0009051">
    <property type="term" value="P:pentose-phosphate shunt, oxidative branch"/>
    <property type="evidence" value="ECO:0007669"/>
    <property type="project" value="TreeGrafter"/>
</dbReference>
<feature type="binding site" evidence="7">
    <location>
        <position position="325"/>
    </location>
    <ligand>
        <name>substrate</name>
    </ligand>
</feature>
<feature type="active site" description="Proton acceptor" evidence="7">
    <location>
        <position position="239"/>
    </location>
</feature>
<dbReference type="RefSeq" id="WP_124797664.1">
    <property type="nucleotide sequence ID" value="NZ_CP034170.1"/>
</dbReference>
<dbReference type="EMBL" id="CP034170">
    <property type="protein sequence ID" value="AZI56979.1"/>
    <property type="molecule type" value="Genomic_DNA"/>
</dbReference>
<organism evidence="10 11">
    <name type="scientific">Nakamurella antarctica</name>
    <dbReference type="NCBI Taxonomy" id="1902245"/>
    <lineage>
        <taxon>Bacteria</taxon>
        <taxon>Bacillati</taxon>
        <taxon>Actinomycetota</taxon>
        <taxon>Actinomycetes</taxon>
        <taxon>Nakamurellales</taxon>
        <taxon>Nakamurellaceae</taxon>
        <taxon>Nakamurella</taxon>
    </lineage>
</organism>
<comment type="caution">
    <text evidence="7">Lacks conserved residue(s) required for the propagation of feature annotation.</text>
</comment>
<evidence type="ECO:0000256" key="1">
    <source>
        <dbReference type="ARBA" id="ARBA00004937"/>
    </source>
</evidence>
<keyword evidence="3 7" id="KW-0313">Glucose metabolism</keyword>
<dbReference type="PIRSF" id="PIRSF000110">
    <property type="entry name" value="G6PD"/>
    <property type="match status" value="1"/>
</dbReference>
<evidence type="ECO:0000256" key="2">
    <source>
        <dbReference type="ARBA" id="ARBA00009975"/>
    </source>
</evidence>
<dbReference type="GO" id="GO:0004345">
    <property type="term" value="F:glucose-6-phosphate dehydrogenase activity"/>
    <property type="evidence" value="ECO:0007669"/>
    <property type="project" value="UniProtKB-UniRule"/>
</dbReference>
<dbReference type="UniPathway" id="UPA00115">
    <property type="reaction ID" value="UER00408"/>
</dbReference>
<evidence type="ECO:0000256" key="5">
    <source>
        <dbReference type="ARBA" id="ARBA00023002"/>
    </source>
</evidence>
<comment type="similarity">
    <text evidence="2 7">Belongs to the glucose-6-phosphate dehydrogenase family.</text>
</comment>
<dbReference type="InterPro" id="IPR001282">
    <property type="entry name" value="G6P_DH"/>
</dbReference>
<dbReference type="Gene3D" id="3.40.50.720">
    <property type="entry name" value="NAD(P)-binding Rossmann-like Domain"/>
    <property type="match status" value="1"/>
</dbReference>
<dbReference type="PRINTS" id="PR00079">
    <property type="entry name" value="G6PDHDRGNASE"/>
</dbReference>
<dbReference type="Pfam" id="PF02781">
    <property type="entry name" value="G6PD_C"/>
    <property type="match status" value="1"/>
</dbReference>
<accession>A0A3G8ZHY6</accession>
<feature type="domain" description="Glucose-6-phosphate dehydrogenase NAD-binding" evidence="8">
    <location>
        <begin position="10"/>
        <end position="186"/>
    </location>
</feature>
<comment type="catalytic activity">
    <reaction evidence="7">
        <text>D-glucose 6-phosphate + NADP(+) = 6-phospho-D-glucono-1,5-lactone + NADPH + H(+)</text>
        <dbReference type="Rhea" id="RHEA:15841"/>
        <dbReference type="ChEBI" id="CHEBI:15378"/>
        <dbReference type="ChEBI" id="CHEBI:57783"/>
        <dbReference type="ChEBI" id="CHEBI:57955"/>
        <dbReference type="ChEBI" id="CHEBI:58349"/>
        <dbReference type="ChEBI" id="CHEBI:61548"/>
        <dbReference type="EC" id="1.1.1.49"/>
    </reaction>
</comment>
<keyword evidence="5 7" id="KW-0560">Oxidoreductase</keyword>
<feature type="binding site" evidence="7">
    <location>
        <position position="215"/>
    </location>
    <ligand>
        <name>substrate</name>
    </ligand>
</feature>
<dbReference type="PROSITE" id="PS00069">
    <property type="entry name" value="G6P_DEHYDROGENASE"/>
    <property type="match status" value="1"/>
</dbReference>
<dbReference type="HAMAP" id="MF_00966">
    <property type="entry name" value="G6PD"/>
    <property type="match status" value="1"/>
</dbReference>
<keyword evidence="4 7" id="KW-0521">NADP</keyword>
<name>A0A3G8ZHY6_9ACTN</name>
<feature type="binding site" evidence="7">
    <location>
        <position position="177"/>
    </location>
    <ligand>
        <name>substrate</name>
    </ligand>
</feature>
<evidence type="ECO:0000256" key="3">
    <source>
        <dbReference type="ARBA" id="ARBA00022526"/>
    </source>
</evidence>
<dbReference type="SUPFAM" id="SSF51735">
    <property type="entry name" value="NAD(P)-binding Rossmann-fold domains"/>
    <property type="match status" value="1"/>
</dbReference>
<reference evidence="10 11" key="2">
    <citation type="submission" date="2018-12" db="EMBL/GenBank/DDBJ databases">
        <title>Nakamurella antarcticus sp. nov., isolated from Antarctica South Shetland Islands soil.</title>
        <authorList>
            <person name="Peng F."/>
        </authorList>
    </citation>
    <scope>NUCLEOTIDE SEQUENCE [LARGE SCALE GENOMIC DNA]</scope>
    <source>
        <strain evidence="10 11">S14-144</strain>
    </source>
</reference>
<gene>
    <name evidence="7" type="primary">zwf</name>
    <name evidence="10" type="ORF">EH165_01155</name>
</gene>
<sequence length="464" mass="50817">MTTHTPTVFILFGATGDLARRMVLPAFYQLDKYGLMPECWRLVGNGRGEMSDEAFQAAAHDAVAEIETDLHAKKWAAHAKNLRFAGGGFSVDDAGELLNVLQQAKSELGLDTQFVYYLAVPPVAFEKLTSALAAHDLLDGAKVVYEKPYGTDPESFRHLDDLVHSVMDEEQVYRIDHFLGKEATQNIHVLRFGNQLFGDIWNARHVAQIHIDVPETLDVADRAEFYDATGAFRDMIVTHLFQVAAEIAMEPPLDMTADNLQEARESVLSAFRPLGTDDVVFGQVNGYRNLPEVANDSNTDTYAAVRLWVDTDRWRGVPFLLRSGKQLQRSHQRVSLILKKPDGPLRHIPGDGTIITFDLSGPGAIHLDLVLKKPGATLELAEQTISLCLDEVPDSDALPPYVSLLHDVTVGDRSLFTSSAGLASAWKVAQAIVANPPAPLPYDAGSWGPAAGTELAGHSGWLCD</sequence>
<reference evidence="10 11" key="1">
    <citation type="submission" date="2018-11" db="EMBL/GenBank/DDBJ databases">
        <authorList>
            <person name="Da X."/>
        </authorList>
    </citation>
    <scope>NUCLEOTIDE SEQUENCE [LARGE SCALE GENOMIC DNA]</scope>
    <source>
        <strain evidence="10 11">S14-144</strain>
    </source>
</reference>
<dbReference type="SUPFAM" id="SSF55347">
    <property type="entry name" value="Glyceraldehyde-3-phosphate dehydrogenase-like, C-terminal domain"/>
    <property type="match status" value="1"/>
</dbReference>
<dbReference type="Gene3D" id="3.30.360.10">
    <property type="entry name" value="Dihydrodipicolinate Reductase, domain 2"/>
    <property type="match status" value="1"/>
</dbReference>
<feature type="binding site" evidence="7">
    <location>
        <position position="147"/>
    </location>
    <ligand>
        <name>NADP(+)</name>
        <dbReference type="ChEBI" id="CHEBI:58349"/>
    </ligand>
</feature>
<proteinExistence type="inferred from homology"/>
<dbReference type="InterPro" id="IPR022675">
    <property type="entry name" value="G6P_DH_C"/>
</dbReference>
<feature type="binding site" evidence="7">
    <location>
        <position position="47"/>
    </location>
    <ligand>
        <name>NADP(+)</name>
        <dbReference type="ChEBI" id="CHEBI:58349"/>
    </ligand>
</feature>
<comment type="function">
    <text evidence="7">Catalyzes the oxidation of glucose 6-phosphate to 6-phosphogluconolactone.</text>
</comment>
<dbReference type="InterPro" id="IPR036291">
    <property type="entry name" value="NAD(P)-bd_dom_sf"/>
</dbReference>
<evidence type="ECO:0000259" key="8">
    <source>
        <dbReference type="Pfam" id="PF00479"/>
    </source>
</evidence>
<feature type="binding site" evidence="7">
    <location>
        <position position="234"/>
    </location>
    <ligand>
        <name>substrate</name>
    </ligand>
</feature>
<evidence type="ECO:0000313" key="10">
    <source>
        <dbReference type="EMBL" id="AZI56979.1"/>
    </source>
</evidence>
<keyword evidence="11" id="KW-1185">Reference proteome</keyword>
<feature type="domain" description="Glucose-6-phosphate dehydrogenase C-terminal" evidence="9">
    <location>
        <begin position="189"/>
        <end position="459"/>
    </location>
</feature>
<dbReference type="InterPro" id="IPR022674">
    <property type="entry name" value="G6P_DH_NAD-bd"/>
</dbReference>
<feature type="binding site" evidence="7">
    <location>
        <begin position="13"/>
        <end position="20"/>
    </location>
    <ligand>
        <name>NADP(+)</name>
        <dbReference type="ChEBI" id="CHEBI:58349"/>
    </ligand>
</feature>
<dbReference type="Pfam" id="PF00479">
    <property type="entry name" value="G6PD_N"/>
    <property type="match status" value="1"/>
</dbReference>
<comment type="pathway">
    <text evidence="1 7">Carbohydrate degradation; pentose phosphate pathway; D-ribulose 5-phosphate from D-glucose 6-phosphate (oxidative stage): step 1/3.</text>
</comment>
<dbReference type="GO" id="GO:0005829">
    <property type="term" value="C:cytosol"/>
    <property type="evidence" value="ECO:0007669"/>
    <property type="project" value="TreeGrafter"/>
</dbReference>
<dbReference type="AlphaFoldDB" id="A0A3G8ZHY6"/>
<dbReference type="EC" id="1.1.1.49" evidence="7"/>
<feature type="binding site" evidence="7">
    <location>
        <position position="181"/>
    </location>
    <ligand>
        <name>substrate</name>
    </ligand>
</feature>
<dbReference type="InterPro" id="IPR019796">
    <property type="entry name" value="G6P_DH_AS"/>
</dbReference>
<keyword evidence="6 7" id="KW-0119">Carbohydrate metabolism</keyword>
<dbReference type="OrthoDB" id="9802739at2"/>
<dbReference type="KEGG" id="nak:EH165_01155"/>
<dbReference type="PANTHER" id="PTHR23429:SF0">
    <property type="entry name" value="GLUCOSE-6-PHOSPHATE 1-DEHYDROGENASE"/>
    <property type="match status" value="1"/>
</dbReference>
<dbReference type="Proteomes" id="UP000268084">
    <property type="component" value="Chromosome"/>
</dbReference>
<evidence type="ECO:0000256" key="6">
    <source>
        <dbReference type="ARBA" id="ARBA00023277"/>
    </source>
</evidence>
<evidence type="ECO:0000259" key="9">
    <source>
        <dbReference type="Pfam" id="PF02781"/>
    </source>
</evidence>
<evidence type="ECO:0000313" key="11">
    <source>
        <dbReference type="Proteomes" id="UP000268084"/>
    </source>
</evidence>
<dbReference type="GO" id="GO:0006006">
    <property type="term" value="P:glucose metabolic process"/>
    <property type="evidence" value="ECO:0007669"/>
    <property type="project" value="UniProtKB-KW"/>
</dbReference>
<evidence type="ECO:0000256" key="7">
    <source>
        <dbReference type="HAMAP-Rule" id="MF_00966"/>
    </source>
</evidence>